<proteinExistence type="predicted"/>
<organism evidence="2 3">
    <name type="scientific">Phyllostomus discolor</name>
    <name type="common">pale spear-nosed bat</name>
    <dbReference type="NCBI Taxonomy" id="89673"/>
    <lineage>
        <taxon>Eukaryota</taxon>
        <taxon>Metazoa</taxon>
        <taxon>Chordata</taxon>
        <taxon>Craniata</taxon>
        <taxon>Vertebrata</taxon>
        <taxon>Euteleostomi</taxon>
        <taxon>Mammalia</taxon>
        <taxon>Eutheria</taxon>
        <taxon>Laurasiatheria</taxon>
        <taxon>Chiroptera</taxon>
        <taxon>Yangochiroptera</taxon>
        <taxon>Phyllostomidae</taxon>
        <taxon>Phyllostominae</taxon>
        <taxon>Phyllostomus</taxon>
    </lineage>
</organism>
<reference evidence="2 3" key="1">
    <citation type="journal article" date="2020" name="Nature">
        <title>Six reference-quality genomes reveal evolution of bat adaptations.</title>
        <authorList>
            <person name="Jebb D."/>
            <person name="Huang Z."/>
            <person name="Pippel M."/>
            <person name="Hughes G.M."/>
            <person name="Lavrichenko K."/>
            <person name="Devanna P."/>
            <person name="Winkler S."/>
            <person name="Jermiin L.S."/>
            <person name="Skirmuntt E.C."/>
            <person name="Katzourakis A."/>
            <person name="Burkitt-Gray L."/>
            <person name="Ray D.A."/>
            <person name="Sullivan K.A.M."/>
            <person name="Roscito J.G."/>
            <person name="Kirilenko B.M."/>
            <person name="Davalos L.M."/>
            <person name="Corthals A.P."/>
            <person name="Power M.L."/>
            <person name="Jones G."/>
            <person name="Ransome R.D."/>
            <person name="Dechmann D.K.N."/>
            <person name="Locatelli A.G."/>
            <person name="Puechmaille S.J."/>
            <person name="Fedrigo O."/>
            <person name="Jarvis E.D."/>
            <person name="Hiller M."/>
            <person name="Vernes S.C."/>
            <person name="Myers E.W."/>
            <person name="Teeling E.C."/>
        </authorList>
    </citation>
    <scope>NUCLEOTIDE SEQUENCE [LARGE SCALE GENOMIC DNA]</scope>
    <source>
        <strain evidence="2">Bat1K_MPI-CBG_1</strain>
    </source>
</reference>
<dbReference type="Proteomes" id="UP000664940">
    <property type="component" value="Unassembled WGS sequence"/>
</dbReference>
<protein>
    <submittedName>
        <fullName evidence="2">Uncharacterized protein</fullName>
    </submittedName>
</protein>
<feature type="transmembrane region" description="Helical" evidence="1">
    <location>
        <begin position="34"/>
        <end position="55"/>
    </location>
</feature>
<keyword evidence="1" id="KW-0812">Transmembrane</keyword>
<name>A0A834EJR1_9CHIR</name>
<gene>
    <name evidence="2" type="ORF">HJG60_010203</name>
</gene>
<sequence>MHILQFIQLLTFYNLSITSSLKSGFIARYGNCPQTIAILLCAVTWSNSVFVLYGFSGSQCRKTNPQQLLCWCSRAMVLSVLGKSLCVSYPKPWFFRDFTFVVKNFGFNHPSTRGLQNEEYITNNNRKI</sequence>
<evidence type="ECO:0000313" key="3">
    <source>
        <dbReference type="Proteomes" id="UP000664940"/>
    </source>
</evidence>
<evidence type="ECO:0000256" key="1">
    <source>
        <dbReference type="SAM" id="Phobius"/>
    </source>
</evidence>
<keyword evidence="1" id="KW-1133">Transmembrane helix</keyword>
<dbReference type="EMBL" id="JABVXQ010000003">
    <property type="protein sequence ID" value="KAF6119801.1"/>
    <property type="molecule type" value="Genomic_DNA"/>
</dbReference>
<evidence type="ECO:0000313" key="2">
    <source>
        <dbReference type="EMBL" id="KAF6119801.1"/>
    </source>
</evidence>
<dbReference type="AlphaFoldDB" id="A0A834EJR1"/>
<accession>A0A834EJR1</accession>
<keyword evidence="1" id="KW-0472">Membrane</keyword>
<comment type="caution">
    <text evidence="2">The sequence shown here is derived from an EMBL/GenBank/DDBJ whole genome shotgun (WGS) entry which is preliminary data.</text>
</comment>